<dbReference type="SMART" id="SM00721">
    <property type="entry name" value="BAR"/>
    <property type="match status" value="1"/>
</dbReference>
<dbReference type="InterPro" id="IPR027267">
    <property type="entry name" value="AH/BAR_dom_sf"/>
</dbReference>
<dbReference type="SUPFAM" id="SSF103657">
    <property type="entry name" value="BAR/IMD domain-like"/>
    <property type="match status" value="1"/>
</dbReference>
<dbReference type="OrthoDB" id="14167at2759"/>
<feature type="compositionally biased region" description="Polar residues" evidence="1">
    <location>
        <begin position="336"/>
        <end position="349"/>
    </location>
</feature>
<evidence type="ECO:0000313" key="3">
    <source>
        <dbReference type="Ensembl" id="ENSHCOP00000025153.1"/>
    </source>
</evidence>
<dbReference type="GO" id="GO:0005737">
    <property type="term" value="C:cytoplasm"/>
    <property type="evidence" value="ECO:0007669"/>
    <property type="project" value="InterPro"/>
</dbReference>
<keyword evidence="4" id="KW-1185">Reference proteome</keyword>
<dbReference type="RefSeq" id="XP_019727799.1">
    <property type="nucleotide sequence ID" value="XM_019872240.1"/>
</dbReference>
<dbReference type="STRING" id="109280.ENSHCOP00000025153"/>
<dbReference type="Ensembl" id="ENSHCOT00000019023.1">
    <property type="protein sequence ID" value="ENSHCOP00000025153.1"/>
    <property type="gene ID" value="ENSHCOG00000015065.1"/>
</dbReference>
<feature type="region of interest" description="Disordered" evidence="1">
    <location>
        <begin position="336"/>
        <end position="371"/>
    </location>
</feature>
<proteinExistence type="predicted"/>
<reference evidence="3" key="2">
    <citation type="submission" date="2025-09" db="UniProtKB">
        <authorList>
            <consortium name="Ensembl"/>
        </authorList>
    </citation>
    <scope>IDENTIFICATION</scope>
</reference>
<evidence type="ECO:0000256" key="1">
    <source>
        <dbReference type="SAM" id="MobiDB-lite"/>
    </source>
</evidence>
<evidence type="ECO:0000313" key="4">
    <source>
        <dbReference type="Proteomes" id="UP000264820"/>
    </source>
</evidence>
<dbReference type="GeneTree" id="ENSGT00940000155667"/>
<dbReference type="KEGG" id="hcq:109517213"/>
<feature type="domain" description="BAR" evidence="2">
    <location>
        <begin position="22"/>
        <end position="300"/>
    </location>
</feature>
<dbReference type="PROSITE" id="PS51021">
    <property type="entry name" value="BAR"/>
    <property type="match status" value="1"/>
</dbReference>
<dbReference type="InterPro" id="IPR004148">
    <property type="entry name" value="BAR_dom"/>
</dbReference>
<sequence length="371" mass="41945">MDLTRLAVDASQFINRAVQYTGESLGQADKTDLDPDLEELLIRVDATKTWTDLIVSQTEAVLQPSTAARLEERLYEHLDWPAPSRPRAQELLGDQMIQAGLEMGTSSPYGTSLLRCGEAQKQLGEAQRKFAQSATIHFLSPLRRFGVCEYKTMQEERRMLLSKRLDLDVAKSRLRSAHEAEQESRNLDANPVEDDYFSSHVSYMFRFMRVRWMKMWAQEISQAETELRISESLFHRQSEVTRQLLGEISNTHHNHMQRLSDFVDAQTCYYAQCKQHALELHKQLASVPAVLCSNKWQSSITNGAPPCQHPSAEENQVSSASAVAVVHHLPEFDQDSWTMGVSANNNNEQIPGHACPSEHEHPPSSEPASSD</sequence>
<dbReference type="GeneID" id="109517213"/>
<protein>
    <submittedName>
        <fullName evidence="3">Endophilin-B1-like</fullName>
    </submittedName>
</protein>
<dbReference type="Pfam" id="PF03114">
    <property type="entry name" value="BAR"/>
    <property type="match status" value="1"/>
</dbReference>
<accession>A0A3Q2ZFV5</accession>
<dbReference type="AlphaFoldDB" id="A0A3Q2ZFV5"/>
<name>A0A3Q2ZFV5_HIPCM</name>
<dbReference type="Proteomes" id="UP000264820">
    <property type="component" value="Unplaced"/>
</dbReference>
<reference evidence="3" key="1">
    <citation type="submission" date="2025-08" db="UniProtKB">
        <authorList>
            <consortium name="Ensembl"/>
        </authorList>
    </citation>
    <scope>IDENTIFICATION</scope>
</reference>
<dbReference type="OMA" id="HEANEPI"/>
<organism evidence="3 4">
    <name type="scientific">Hippocampus comes</name>
    <name type="common">Tiger tail seahorse</name>
    <dbReference type="NCBI Taxonomy" id="109280"/>
    <lineage>
        <taxon>Eukaryota</taxon>
        <taxon>Metazoa</taxon>
        <taxon>Chordata</taxon>
        <taxon>Craniata</taxon>
        <taxon>Vertebrata</taxon>
        <taxon>Euteleostomi</taxon>
        <taxon>Actinopterygii</taxon>
        <taxon>Neopterygii</taxon>
        <taxon>Teleostei</taxon>
        <taxon>Neoteleostei</taxon>
        <taxon>Acanthomorphata</taxon>
        <taxon>Syngnathiaria</taxon>
        <taxon>Syngnathiformes</taxon>
        <taxon>Syngnathoidei</taxon>
        <taxon>Syngnathidae</taxon>
        <taxon>Hippocampus</taxon>
    </lineage>
</organism>
<dbReference type="Gene3D" id="1.20.1270.60">
    <property type="entry name" value="Arfaptin homology (AH) domain/BAR domain"/>
    <property type="match status" value="1"/>
</dbReference>
<evidence type="ECO:0000259" key="2">
    <source>
        <dbReference type="PROSITE" id="PS51021"/>
    </source>
</evidence>